<dbReference type="InterPro" id="IPR001001">
    <property type="entry name" value="DNA_polIII_beta"/>
</dbReference>
<keyword evidence="7 9" id="KW-0239">DNA-directed DNA polymerase</keyword>
<name>A0A7C3VT56_9CYAN</name>
<dbReference type="Gene3D" id="3.10.150.10">
    <property type="entry name" value="DNA Polymerase III, subunit A, domain 2"/>
    <property type="match status" value="1"/>
</dbReference>
<dbReference type="PIRSF" id="PIRSF000804">
    <property type="entry name" value="DNA_pol_III_b"/>
    <property type="match status" value="1"/>
</dbReference>
<evidence type="ECO:0000256" key="6">
    <source>
        <dbReference type="ARBA" id="ARBA00022705"/>
    </source>
</evidence>
<dbReference type="AlphaFoldDB" id="A0A7C3VT56"/>
<dbReference type="Gene3D" id="3.70.10.10">
    <property type="match status" value="1"/>
</dbReference>
<evidence type="ECO:0000256" key="3">
    <source>
        <dbReference type="ARBA" id="ARBA00022490"/>
    </source>
</evidence>
<evidence type="ECO:0000256" key="9">
    <source>
        <dbReference type="PIRNR" id="PIRNR000804"/>
    </source>
</evidence>
<dbReference type="InterPro" id="IPR022635">
    <property type="entry name" value="DNA_polIII_beta_C"/>
</dbReference>
<evidence type="ECO:0000259" key="11">
    <source>
        <dbReference type="Pfam" id="PF02767"/>
    </source>
</evidence>
<keyword evidence="8" id="KW-0238">DNA-binding</keyword>
<sequence length="382" mass="41486">MKFLCNQSDLNSHLSFVSRAVPSRPAQPVLGNILVKADTDSQQVELTAFDLSLGLRTAFAAKVEAAGEITIPAKLLHDIAARLPAGEVTIDNDTSENTVNLTSQSGRYQVRGMSAEEFPSMPEIENDQSVQLSAEALLEGLRGSVFATSSDETKQVLTGVHLILGPDTLEFAATDGHRLAVVETENSSETDSNEEFEVTIPAKALRELEKMIGIRQNTTSDQPLLVNLHLDQGQVVFELADQRLTSRTIEGQYPAYRQLLPDRFQIQVTVDRRQLIGALDRIAILASQKNDIVKFIIDSETQQLSLSVEAADVGSGSESMTAQISGDSLDIAFNAKYAMESLKNLPSTEISMQLNSANSPVIIVPLGGVKMTHLLMPVQLRG</sequence>
<evidence type="ECO:0000256" key="7">
    <source>
        <dbReference type="ARBA" id="ARBA00022932"/>
    </source>
</evidence>
<feature type="domain" description="DNA polymerase III beta sliding clamp N-terminal" evidence="10">
    <location>
        <begin position="1"/>
        <end position="122"/>
    </location>
</feature>
<dbReference type="GO" id="GO:0005737">
    <property type="term" value="C:cytoplasm"/>
    <property type="evidence" value="ECO:0007669"/>
    <property type="project" value="UniProtKB-SubCell"/>
</dbReference>
<feature type="domain" description="DNA polymerase III beta sliding clamp central" evidence="11">
    <location>
        <begin position="137"/>
        <end position="254"/>
    </location>
</feature>
<dbReference type="GO" id="GO:0006271">
    <property type="term" value="P:DNA strand elongation involved in DNA replication"/>
    <property type="evidence" value="ECO:0007669"/>
    <property type="project" value="TreeGrafter"/>
</dbReference>
<proteinExistence type="inferred from homology"/>
<evidence type="ECO:0000259" key="10">
    <source>
        <dbReference type="Pfam" id="PF00712"/>
    </source>
</evidence>
<keyword evidence="4 9" id="KW-0808">Transferase</keyword>
<keyword evidence="5 9" id="KW-0548">Nucleotidyltransferase</keyword>
<reference evidence="13" key="1">
    <citation type="journal article" date="2020" name="mSystems">
        <title>Genome- and Community-Level Interaction Insights into Carbon Utilization and Element Cycling Functions of Hydrothermarchaeota in Hydrothermal Sediment.</title>
        <authorList>
            <person name="Zhou Z."/>
            <person name="Liu Y."/>
            <person name="Xu W."/>
            <person name="Pan J."/>
            <person name="Luo Z.H."/>
            <person name="Li M."/>
        </authorList>
    </citation>
    <scope>NUCLEOTIDE SEQUENCE [LARGE SCALE GENOMIC DNA]</scope>
    <source>
        <strain evidence="13">SpSt-374</strain>
    </source>
</reference>
<dbReference type="SUPFAM" id="SSF55979">
    <property type="entry name" value="DNA clamp"/>
    <property type="match status" value="3"/>
</dbReference>
<comment type="function">
    <text evidence="9">Confers DNA tethering and processivity to DNA polymerases and other proteins. Acts as a clamp, forming a ring around DNA (a reaction catalyzed by the clamp-loading complex) which diffuses in an ATP-independent manner freely and bidirectionally along dsDNA. Initially characterized for its ability to contact the catalytic subunit of DNA polymerase III (Pol III), a complex, multichain enzyme responsible for most of the replicative synthesis in bacteria; Pol III exhibits 3'-5' exonuclease proofreading activity. The beta chain is required for initiation of replication as well as for processivity of DNA replication.</text>
</comment>
<dbReference type="PANTHER" id="PTHR30478:SF0">
    <property type="entry name" value="BETA SLIDING CLAMP"/>
    <property type="match status" value="1"/>
</dbReference>
<dbReference type="GO" id="GO:0003887">
    <property type="term" value="F:DNA-directed DNA polymerase activity"/>
    <property type="evidence" value="ECO:0007669"/>
    <property type="project" value="UniProtKB-UniRule"/>
</dbReference>
<evidence type="ECO:0000313" key="13">
    <source>
        <dbReference type="EMBL" id="HGG03211.1"/>
    </source>
</evidence>
<dbReference type="GO" id="GO:0003677">
    <property type="term" value="F:DNA binding"/>
    <property type="evidence" value="ECO:0007669"/>
    <property type="project" value="UniProtKB-UniRule"/>
</dbReference>
<dbReference type="Pfam" id="PF00712">
    <property type="entry name" value="DNA_pol3_beta"/>
    <property type="match status" value="1"/>
</dbReference>
<feature type="domain" description="DNA polymerase III beta sliding clamp C-terminal" evidence="12">
    <location>
        <begin position="257"/>
        <end position="378"/>
    </location>
</feature>
<comment type="caution">
    <text evidence="13">The sequence shown here is derived from an EMBL/GenBank/DDBJ whole genome shotgun (WGS) entry which is preliminary data.</text>
</comment>
<dbReference type="EMBL" id="DSPX01000224">
    <property type="protein sequence ID" value="HGG03211.1"/>
    <property type="molecule type" value="Genomic_DNA"/>
</dbReference>
<dbReference type="PANTHER" id="PTHR30478">
    <property type="entry name" value="DNA POLYMERASE III SUBUNIT BETA"/>
    <property type="match status" value="1"/>
</dbReference>
<keyword evidence="6 9" id="KW-0235">DNA replication</keyword>
<dbReference type="GO" id="GO:0008408">
    <property type="term" value="F:3'-5' exonuclease activity"/>
    <property type="evidence" value="ECO:0007669"/>
    <property type="project" value="InterPro"/>
</dbReference>
<evidence type="ECO:0000256" key="1">
    <source>
        <dbReference type="ARBA" id="ARBA00004496"/>
    </source>
</evidence>
<dbReference type="NCBIfam" id="TIGR00663">
    <property type="entry name" value="dnan"/>
    <property type="match status" value="1"/>
</dbReference>
<dbReference type="Pfam" id="PF02767">
    <property type="entry name" value="DNA_pol3_beta_2"/>
    <property type="match status" value="1"/>
</dbReference>
<dbReference type="GO" id="GO:0009360">
    <property type="term" value="C:DNA polymerase III complex"/>
    <property type="evidence" value="ECO:0007669"/>
    <property type="project" value="InterPro"/>
</dbReference>
<dbReference type="CDD" id="cd00140">
    <property type="entry name" value="beta_clamp"/>
    <property type="match status" value="1"/>
</dbReference>
<dbReference type="InterPro" id="IPR046938">
    <property type="entry name" value="DNA_clamp_sf"/>
</dbReference>
<organism evidence="13">
    <name type="scientific">Planktothricoides sp. SpSt-374</name>
    <dbReference type="NCBI Taxonomy" id="2282167"/>
    <lineage>
        <taxon>Bacteria</taxon>
        <taxon>Bacillati</taxon>
        <taxon>Cyanobacteriota</taxon>
        <taxon>Cyanophyceae</taxon>
        <taxon>Oscillatoriophycideae</taxon>
        <taxon>Oscillatoriales</taxon>
        <taxon>Oscillatoriaceae</taxon>
        <taxon>Planktothricoides</taxon>
    </lineage>
</organism>
<protein>
    <recommendedName>
        <fullName evidence="9">Beta sliding clamp</fullName>
    </recommendedName>
</protein>
<dbReference type="InterPro" id="IPR022637">
    <property type="entry name" value="DNA_polIII_beta_cen"/>
</dbReference>
<evidence type="ECO:0000256" key="8">
    <source>
        <dbReference type="ARBA" id="ARBA00023125"/>
    </source>
</evidence>
<dbReference type="InterPro" id="IPR022634">
    <property type="entry name" value="DNA_polIII_beta_N"/>
</dbReference>
<comment type="subcellular location">
    <subcellularLocation>
        <location evidence="1 9">Cytoplasm</location>
    </subcellularLocation>
</comment>
<keyword evidence="3 9" id="KW-0963">Cytoplasm</keyword>
<evidence type="ECO:0000256" key="5">
    <source>
        <dbReference type="ARBA" id="ARBA00022695"/>
    </source>
</evidence>
<dbReference type="SMART" id="SM00480">
    <property type="entry name" value="POL3Bc"/>
    <property type="match status" value="1"/>
</dbReference>
<dbReference type="Pfam" id="PF02768">
    <property type="entry name" value="DNA_pol3_beta_3"/>
    <property type="match status" value="1"/>
</dbReference>
<evidence type="ECO:0000259" key="12">
    <source>
        <dbReference type="Pfam" id="PF02768"/>
    </source>
</evidence>
<comment type="subunit">
    <text evidence="9">Forms a ring-shaped head-to-tail homodimer around DNA.</text>
</comment>
<evidence type="ECO:0000256" key="4">
    <source>
        <dbReference type="ARBA" id="ARBA00022679"/>
    </source>
</evidence>
<gene>
    <name evidence="13" type="ORF">ENR15_21880</name>
</gene>
<comment type="similarity">
    <text evidence="2 9">Belongs to the beta sliding clamp family.</text>
</comment>
<evidence type="ECO:0000256" key="2">
    <source>
        <dbReference type="ARBA" id="ARBA00010752"/>
    </source>
</evidence>
<accession>A0A7C3VT56</accession>